<protein>
    <recommendedName>
        <fullName evidence="3">CUB domain-containing protein</fullName>
    </recommendedName>
</protein>
<dbReference type="InterPro" id="IPR035914">
    <property type="entry name" value="Sperma_CUB_dom_sf"/>
</dbReference>
<evidence type="ECO:0000313" key="5">
    <source>
        <dbReference type="Proteomes" id="UP001566132"/>
    </source>
</evidence>
<dbReference type="Gene3D" id="2.60.120.290">
    <property type="entry name" value="Spermadhesin, CUB domain"/>
    <property type="match status" value="1"/>
</dbReference>
<dbReference type="InterPro" id="IPR058698">
    <property type="entry name" value="CUB_metazoa"/>
</dbReference>
<dbReference type="EMBL" id="JBDJPC010000005">
    <property type="protein sequence ID" value="KAL1502849.1"/>
    <property type="molecule type" value="Genomic_DNA"/>
</dbReference>
<dbReference type="PANTHER" id="PTHR33236">
    <property type="entry name" value="INTRAFLAGELLAR TRANSPORT PROTEIN 122 FAMILY PROTEIN-RELATED"/>
    <property type="match status" value="1"/>
</dbReference>
<organism evidence="4 5">
    <name type="scientific">Hypothenemus hampei</name>
    <name type="common">Coffee berry borer</name>
    <dbReference type="NCBI Taxonomy" id="57062"/>
    <lineage>
        <taxon>Eukaryota</taxon>
        <taxon>Metazoa</taxon>
        <taxon>Ecdysozoa</taxon>
        <taxon>Arthropoda</taxon>
        <taxon>Hexapoda</taxon>
        <taxon>Insecta</taxon>
        <taxon>Pterygota</taxon>
        <taxon>Neoptera</taxon>
        <taxon>Endopterygota</taxon>
        <taxon>Coleoptera</taxon>
        <taxon>Polyphaga</taxon>
        <taxon>Cucujiformia</taxon>
        <taxon>Curculionidae</taxon>
        <taxon>Scolytinae</taxon>
        <taxon>Hypothenemus</taxon>
    </lineage>
</organism>
<dbReference type="InterPro" id="IPR000859">
    <property type="entry name" value="CUB_dom"/>
</dbReference>
<dbReference type="PROSITE" id="PS01180">
    <property type="entry name" value="CUB"/>
    <property type="match status" value="1"/>
</dbReference>
<keyword evidence="1" id="KW-1015">Disulfide bond</keyword>
<comment type="caution">
    <text evidence="2">Lacks conserved residue(s) required for the propagation of feature annotation.</text>
</comment>
<dbReference type="Proteomes" id="UP001566132">
    <property type="component" value="Unassembled WGS sequence"/>
</dbReference>
<dbReference type="PANTHER" id="PTHR33236:SF11">
    <property type="entry name" value="CUB DOMAIN-CONTAINING PROTEIN"/>
    <property type="match status" value="1"/>
</dbReference>
<keyword evidence="5" id="KW-1185">Reference proteome</keyword>
<dbReference type="AlphaFoldDB" id="A0ABD1EVL8"/>
<evidence type="ECO:0000313" key="4">
    <source>
        <dbReference type="EMBL" id="KAL1502849.1"/>
    </source>
</evidence>
<evidence type="ECO:0000256" key="2">
    <source>
        <dbReference type="PROSITE-ProRule" id="PRU00059"/>
    </source>
</evidence>
<comment type="caution">
    <text evidence="4">The sequence shown here is derived from an EMBL/GenBank/DDBJ whole genome shotgun (WGS) entry which is preliminary data.</text>
</comment>
<dbReference type="Pfam" id="PF26080">
    <property type="entry name" value="CUB_animal"/>
    <property type="match status" value="1"/>
</dbReference>
<gene>
    <name evidence="4" type="ORF">ABEB36_007930</name>
</gene>
<reference evidence="4 5" key="1">
    <citation type="submission" date="2024-05" db="EMBL/GenBank/DDBJ databases">
        <title>Genetic variation in Jamaican populations of the coffee berry borer (Hypothenemus hampei).</title>
        <authorList>
            <person name="Errbii M."/>
            <person name="Myrie A."/>
        </authorList>
    </citation>
    <scope>NUCLEOTIDE SEQUENCE [LARGE SCALE GENOMIC DNA]</scope>
    <source>
        <strain evidence="4">JA-Hopewell-2020-01-JO</strain>
        <tissue evidence="4">Whole body</tissue>
    </source>
</reference>
<name>A0ABD1EVL8_HYPHA</name>
<accession>A0ABD1EVL8</accession>
<sequence length="463" mass="51794">MMKQYLAKLLIQKFATKKKENSTTLTKRINGRYAGVKKSSKLDQQETKLLFDNTASLWDLKNKTINKIKQFFGLFTVIKFNNVECNATNWAGTWQGACLSSIECTQQAGLAMGNCANGYGVCCVFRGTCGDWSKRNCTYFKSPNYPDYYPSDGGVALPTTTMASPTPDPRKHWYQWFGDFGRQMDDSDATLCKFQIYKANENVQQFRIDFIDLDLTGPINGTCLDERLIIMGQNSNDQIPVICGYNTGQHVYVDVSELNGPLQIMVLSNSASRKRFKIKICQYTDSCYTSQSNCLQYFTGTTGIIQSFNYDQAAMFNRSTPGYFNNLNYAICIRREAGYCTITFTNSANMQVYPFQMVNQLPDGQSTVPAGQAGVDVLNCPDDYVIIDGIRLCGDRFNDGSTQMDFTMDAPVTGNGNIKSILCNYFNILTDTSTGPIVINVRTNGNVTGLGFKLFYIQNPCPN</sequence>
<evidence type="ECO:0000256" key="1">
    <source>
        <dbReference type="ARBA" id="ARBA00023157"/>
    </source>
</evidence>
<evidence type="ECO:0000259" key="3">
    <source>
        <dbReference type="PROSITE" id="PS01180"/>
    </source>
</evidence>
<proteinExistence type="predicted"/>
<feature type="domain" description="CUB" evidence="3">
    <location>
        <begin position="129"/>
        <end position="283"/>
    </location>
</feature>